<dbReference type="RefSeq" id="WP_249316653.1">
    <property type="nucleotide sequence ID" value="NZ_JACRSR010000003.1"/>
</dbReference>
<dbReference type="SUPFAM" id="SSF50331">
    <property type="entry name" value="MOP-like"/>
    <property type="match status" value="1"/>
</dbReference>
<keyword evidence="3 7" id="KW-0547">Nucleotide-binding</keyword>
<evidence type="ECO:0000256" key="1">
    <source>
        <dbReference type="ARBA" id="ARBA00022448"/>
    </source>
</evidence>
<comment type="similarity">
    <text evidence="7">Belongs to the ABC transporter superfamily. Spermidine/putrescine importer (TC 3.A.1.11.1) family.</text>
</comment>
<dbReference type="AlphaFoldDB" id="A0A926D5B2"/>
<dbReference type="Gene3D" id="2.40.50.100">
    <property type="match status" value="1"/>
</dbReference>
<evidence type="ECO:0000256" key="7">
    <source>
        <dbReference type="RuleBase" id="RU364083"/>
    </source>
</evidence>
<dbReference type="InterPro" id="IPR008995">
    <property type="entry name" value="Mo/tungstate-bd_C_term_dom"/>
</dbReference>
<dbReference type="InterPro" id="IPR050093">
    <property type="entry name" value="ABC_SmlMolc_Importer"/>
</dbReference>
<keyword evidence="1 7" id="KW-0813">Transport</keyword>
<sequence length="347" mass="38772">MSDEVILSLVDVKKDFGGDVALKGINLSIRKKEFVTFLGPSGCGKTTTLRIIGGFEMPSSGKVVFEGKDITEVPPHKRPVNTVFQRYALFPHLNVADNIAFGLKIKKLSKKEIGEKVDRMLELVNLKGYNKRSVDSLSGGQQQRVAIARALVNEPDILLLDEPLGALDLKLRKGMQIELKNMQQRTGITFIYVTHDQEEALTMSDTVVVMKDGEIQQIGTPIDIYNEPRNAFVADFIGESNILPGVMLDDFRAVFAGREFECVDKGFAKNEEVEVVVRPEDIKVVSPEEGMLVGEVQSVVFKGVHYEMIIRCQDFDWMIHSTYMKEPGQKIGMVILPDEIHIMKKGA</sequence>
<dbReference type="CDD" id="cd03300">
    <property type="entry name" value="ABC_PotA_N"/>
    <property type="match status" value="1"/>
</dbReference>
<organism evidence="9 10">
    <name type="scientific">Gehongia tenuis</name>
    <dbReference type="NCBI Taxonomy" id="2763655"/>
    <lineage>
        <taxon>Bacteria</taxon>
        <taxon>Bacillati</taxon>
        <taxon>Bacillota</taxon>
        <taxon>Clostridia</taxon>
        <taxon>Christensenellales</taxon>
        <taxon>Christensenellaceae</taxon>
        <taxon>Gehongia</taxon>
    </lineage>
</organism>
<dbReference type="Pfam" id="PF00005">
    <property type="entry name" value="ABC_tran"/>
    <property type="match status" value="1"/>
</dbReference>
<dbReference type="EC" id="7.6.2.11" evidence="7"/>
<evidence type="ECO:0000256" key="6">
    <source>
        <dbReference type="ARBA" id="ARBA00023136"/>
    </source>
</evidence>
<gene>
    <name evidence="7" type="primary">potA</name>
    <name evidence="9" type="ORF">H8696_08505</name>
</gene>
<dbReference type="PANTHER" id="PTHR42781:SF4">
    <property type="entry name" value="SPERMIDINE_PUTRESCINE IMPORT ATP-BINDING PROTEIN POTA"/>
    <property type="match status" value="1"/>
</dbReference>
<dbReference type="NCBIfam" id="NF043075">
    <property type="entry name" value="MMSYN1_0197"/>
    <property type="match status" value="1"/>
</dbReference>
<dbReference type="GO" id="GO:0015594">
    <property type="term" value="F:ABC-type putrescine transporter activity"/>
    <property type="evidence" value="ECO:0007669"/>
    <property type="project" value="InterPro"/>
</dbReference>
<dbReference type="Proteomes" id="UP000623172">
    <property type="component" value="Unassembled WGS sequence"/>
</dbReference>
<comment type="subunit">
    <text evidence="7">The complex is composed of two ATP-binding proteins (PotA), two transmembrane proteins (PotB and PotC) and a solute-binding protein (PotD).</text>
</comment>
<dbReference type="InterPro" id="IPR013611">
    <property type="entry name" value="Transp-assoc_OB_typ2"/>
</dbReference>
<dbReference type="Pfam" id="PF08402">
    <property type="entry name" value="TOBE_2"/>
    <property type="match status" value="1"/>
</dbReference>
<dbReference type="InterPro" id="IPR017879">
    <property type="entry name" value="PotA_ATP-bd"/>
</dbReference>
<comment type="function">
    <text evidence="7">Part of the ABC transporter complex PotABCD involved in spermidine/putrescine import. Responsible for energy coupling to the transport system.</text>
</comment>
<evidence type="ECO:0000256" key="4">
    <source>
        <dbReference type="ARBA" id="ARBA00022840"/>
    </source>
</evidence>
<comment type="catalytic activity">
    <reaction evidence="7">
        <text>ATP + H2O + polyamine-[polyamine-binding protein]Side 1 = ADP + phosphate + polyamineSide 2 + [polyamine-binding protein]Side 1.</text>
        <dbReference type="EC" id="7.6.2.11"/>
    </reaction>
</comment>
<keyword evidence="10" id="KW-1185">Reference proteome</keyword>
<evidence type="ECO:0000313" key="10">
    <source>
        <dbReference type="Proteomes" id="UP000623172"/>
    </source>
</evidence>
<dbReference type="GO" id="GO:0005524">
    <property type="term" value="F:ATP binding"/>
    <property type="evidence" value="ECO:0007669"/>
    <property type="project" value="UniProtKB-KW"/>
</dbReference>
<dbReference type="InterPro" id="IPR003593">
    <property type="entry name" value="AAA+_ATPase"/>
</dbReference>
<dbReference type="GO" id="GO:0016887">
    <property type="term" value="F:ATP hydrolysis activity"/>
    <property type="evidence" value="ECO:0007669"/>
    <property type="project" value="InterPro"/>
</dbReference>
<dbReference type="SMART" id="SM00382">
    <property type="entry name" value="AAA"/>
    <property type="match status" value="1"/>
</dbReference>
<reference evidence="9" key="1">
    <citation type="submission" date="2020-08" db="EMBL/GenBank/DDBJ databases">
        <title>Genome public.</title>
        <authorList>
            <person name="Liu C."/>
            <person name="Sun Q."/>
        </authorList>
    </citation>
    <scope>NUCLEOTIDE SEQUENCE</scope>
    <source>
        <strain evidence="9">NSJ-53</strain>
    </source>
</reference>
<dbReference type="NCBIfam" id="TIGR01187">
    <property type="entry name" value="potA"/>
    <property type="match status" value="1"/>
</dbReference>
<keyword evidence="2 7" id="KW-1003">Cell membrane</keyword>
<dbReference type="InterPro" id="IPR017871">
    <property type="entry name" value="ABC_transporter-like_CS"/>
</dbReference>
<protein>
    <recommendedName>
        <fullName evidence="7">Spermidine/putrescine import ATP-binding protein PotA</fullName>
        <ecNumber evidence="7">7.6.2.11</ecNumber>
    </recommendedName>
</protein>
<evidence type="ECO:0000256" key="5">
    <source>
        <dbReference type="ARBA" id="ARBA00022967"/>
    </source>
</evidence>
<dbReference type="InterPro" id="IPR003439">
    <property type="entry name" value="ABC_transporter-like_ATP-bd"/>
</dbReference>
<accession>A0A926D5B2</accession>
<dbReference type="PROSITE" id="PS00211">
    <property type="entry name" value="ABC_TRANSPORTER_1"/>
    <property type="match status" value="1"/>
</dbReference>
<proteinExistence type="inferred from homology"/>
<dbReference type="InterPro" id="IPR005893">
    <property type="entry name" value="PotA-like"/>
</dbReference>
<dbReference type="Gene3D" id="3.40.50.300">
    <property type="entry name" value="P-loop containing nucleotide triphosphate hydrolases"/>
    <property type="match status" value="1"/>
</dbReference>
<dbReference type="PROSITE" id="PS50893">
    <property type="entry name" value="ABC_TRANSPORTER_2"/>
    <property type="match status" value="1"/>
</dbReference>
<dbReference type="PANTHER" id="PTHR42781">
    <property type="entry name" value="SPERMIDINE/PUTRESCINE IMPORT ATP-BINDING PROTEIN POTA"/>
    <property type="match status" value="1"/>
</dbReference>
<dbReference type="SUPFAM" id="SSF52540">
    <property type="entry name" value="P-loop containing nucleoside triphosphate hydrolases"/>
    <property type="match status" value="1"/>
</dbReference>
<dbReference type="InterPro" id="IPR027417">
    <property type="entry name" value="P-loop_NTPase"/>
</dbReference>
<dbReference type="EMBL" id="JACRSR010000003">
    <property type="protein sequence ID" value="MBC8531886.1"/>
    <property type="molecule type" value="Genomic_DNA"/>
</dbReference>
<name>A0A926D5B2_9FIRM</name>
<evidence type="ECO:0000313" key="9">
    <source>
        <dbReference type="EMBL" id="MBC8531886.1"/>
    </source>
</evidence>
<dbReference type="FunFam" id="3.40.50.300:FF:000133">
    <property type="entry name" value="Spermidine/putrescine import ATP-binding protein PotA"/>
    <property type="match status" value="1"/>
</dbReference>
<keyword evidence="5 7" id="KW-1278">Translocase</keyword>
<evidence type="ECO:0000256" key="2">
    <source>
        <dbReference type="ARBA" id="ARBA00022475"/>
    </source>
</evidence>
<dbReference type="GO" id="GO:0043190">
    <property type="term" value="C:ATP-binding cassette (ABC) transporter complex"/>
    <property type="evidence" value="ECO:0007669"/>
    <property type="project" value="InterPro"/>
</dbReference>
<keyword evidence="4 7" id="KW-0067">ATP-binding</keyword>
<keyword evidence="6 7" id="KW-0472">Membrane</keyword>
<comment type="caution">
    <text evidence="9">The sequence shown here is derived from an EMBL/GenBank/DDBJ whole genome shotgun (WGS) entry which is preliminary data.</text>
</comment>
<feature type="domain" description="ABC transporter" evidence="8">
    <location>
        <begin position="7"/>
        <end position="237"/>
    </location>
</feature>
<evidence type="ECO:0000256" key="3">
    <source>
        <dbReference type="ARBA" id="ARBA00022741"/>
    </source>
</evidence>
<evidence type="ECO:0000259" key="8">
    <source>
        <dbReference type="PROSITE" id="PS50893"/>
    </source>
</evidence>